<dbReference type="InterPro" id="IPR008822">
    <property type="entry name" value="Endonuclease_RusA-like"/>
</dbReference>
<sequence length="146" mass="16369">MKISFFVPGKPRGKGRPRFFKGHAVTDSKTREYEALVGERAQAAMNDLARCIGLKEADAIIDKPCDVYVVAFFAVPKSYSKVKRECALNQVLKPNKPDADNIAKIVLDGMNGIAFSDDAHVWRVVCEKRYSDTIEGVQVNVYWEEV</sequence>
<accession>A0A662Z9R8</accession>
<dbReference type="OrthoDB" id="5114842at2"/>
<dbReference type="AlphaFoldDB" id="A0A662Z9R8"/>
<dbReference type="GO" id="GO:0004519">
    <property type="term" value="F:endonuclease activity"/>
    <property type="evidence" value="ECO:0007669"/>
    <property type="project" value="UniProtKB-KW"/>
</dbReference>
<evidence type="ECO:0000313" key="1">
    <source>
        <dbReference type="EMBL" id="SFJ74768.1"/>
    </source>
</evidence>
<dbReference type="GO" id="GO:0006310">
    <property type="term" value="P:DNA recombination"/>
    <property type="evidence" value="ECO:0007669"/>
    <property type="project" value="InterPro"/>
</dbReference>
<protein>
    <submittedName>
        <fullName evidence="1">Holliday junction resolvase RusA (Prophage-encoded endonuclease)</fullName>
    </submittedName>
</protein>
<name>A0A662Z9R8_9GAMM</name>
<keyword evidence="1" id="KW-0540">Nuclease</keyword>
<dbReference type="EMBL" id="FOSF01000001">
    <property type="protein sequence ID" value="SFJ74768.1"/>
    <property type="molecule type" value="Genomic_DNA"/>
</dbReference>
<dbReference type="GO" id="GO:0006281">
    <property type="term" value="P:DNA repair"/>
    <property type="evidence" value="ECO:0007669"/>
    <property type="project" value="InterPro"/>
</dbReference>
<dbReference type="Gene3D" id="3.30.1330.70">
    <property type="entry name" value="Holliday junction resolvase RusA"/>
    <property type="match status" value="1"/>
</dbReference>
<evidence type="ECO:0000313" key="2">
    <source>
        <dbReference type="Proteomes" id="UP000243374"/>
    </source>
</evidence>
<dbReference type="Pfam" id="PF05866">
    <property type="entry name" value="RusA"/>
    <property type="match status" value="1"/>
</dbReference>
<dbReference type="RefSeq" id="WP_074838016.1">
    <property type="nucleotide sequence ID" value="NZ_CP047056.1"/>
</dbReference>
<proteinExistence type="predicted"/>
<dbReference type="InterPro" id="IPR036614">
    <property type="entry name" value="RusA-like_sf"/>
</dbReference>
<dbReference type="SUPFAM" id="SSF103084">
    <property type="entry name" value="Holliday junction resolvase RusA"/>
    <property type="match status" value="1"/>
</dbReference>
<reference evidence="1 2" key="1">
    <citation type="submission" date="2016-10" db="EMBL/GenBank/DDBJ databases">
        <authorList>
            <person name="Varghese N."/>
            <person name="Submissions S."/>
        </authorList>
    </citation>
    <scope>NUCLEOTIDE SEQUENCE [LARGE SCALE GENOMIC DNA]</scope>
    <source>
        <strain evidence="1 2">22B</strain>
    </source>
</reference>
<dbReference type="GO" id="GO:0000287">
    <property type="term" value="F:magnesium ion binding"/>
    <property type="evidence" value="ECO:0007669"/>
    <property type="project" value="InterPro"/>
</dbReference>
<keyword evidence="2" id="KW-1185">Reference proteome</keyword>
<dbReference type="Proteomes" id="UP000243374">
    <property type="component" value="Unassembled WGS sequence"/>
</dbReference>
<organism evidence="1 2">
    <name type="scientific">Succinivibrio dextrinosolvens</name>
    <dbReference type="NCBI Taxonomy" id="83771"/>
    <lineage>
        <taxon>Bacteria</taxon>
        <taxon>Pseudomonadati</taxon>
        <taxon>Pseudomonadota</taxon>
        <taxon>Gammaproteobacteria</taxon>
        <taxon>Aeromonadales</taxon>
        <taxon>Succinivibrionaceae</taxon>
        <taxon>Succinivibrio</taxon>
    </lineage>
</organism>
<keyword evidence="1" id="KW-0378">Hydrolase</keyword>
<keyword evidence="1" id="KW-0255">Endonuclease</keyword>
<gene>
    <name evidence="1" type="ORF">SAMN04487865_1001140</name>
</gene>